<dbReference type="PANTHER" id="PTHR45445:SF2">
    <property type="entry name" value="METHYLTRANSFERASE TYPE 11 DOMAIN-CONTAINING PROTEIN"/>
    <property type="match status" value="1"/>
</dbReference>
<dbReference type="Pfam" id="PF08242">
    <property type="entry name" value="Methyltransf_12"/>
    <property type="match status" value="1"/>
</dbReference>
<evidence type="ECO:0000313" key="2">
    <source>
        <dbReference type="EMBL" id="MFD2206468.1"/>
    </source>
</evidence>
<dbReference type="Gene3D" id="3.40.50.150">
    <property type="entry name" value="Vaccinia Virus protein VP39"/>
    <property type="match status" value="1"/>
</dbReference>
<keyword evidence="3" id="KW-1185">Reference proteome</keyword>
<feature type="domain" description="Methyltransferase type 12" evidence="1">
    <location>
        <begin position="47"/>
        <end position="169"/>
    </location>
</feature>
<proteinExistence type="predicted"/>
<dbReference type="SUPFAM" id="SSF53335">
    <property type="entry name" value="S-adenosyl-L-methionine-dependent methyltransferases"/>
    <property type="match status" value="1"/>
</dbReference>
<dbReference type="NCBIfam" id="TIGR04345">
    <property type="entry name" value="ovoA_Cterm"/>
    <property type="match status" value="1"/>
</dbReference>
<reference evidence="3" key="1">
    <citation type="journal article" date="2019" name="Int. J. Syst. Evol. Microbiol.">
        <title>The Global Catalogue of Microorganisms (GCM) 10K type strain sequencing project: providing services to taxonomists for standard genome sequencing and annotation.</title>
        <authorList>
            <consortium name="The Broad Institute Genomics Platform"/>
            <consortium name="The Broad Institute Genome Sequencing Center for Infectious Disease"/>
            <person name="Wu L."/>
            <person name="Ma J."/>
        </authorList>
    </citation>
    <scope>NUCLEOTIDE SEQUENCE [LARGE SCALE GENOMIC DNA]</scope>
    <source>
        <strain evidence="3">CGMCC 4.7192</strain>
    </source>
</reference>
<dbReference type="PANTHER" id="PTHR45445">
    <property type="match status" value="1"/>
</dbReference>
<evidence type="ECO:0000259" key="1">
    <source>
        <dbReference type="Pfam" id="PF08242"/>
    </source>
</evidence>
<dbReference type="InterPro" id="IPR029063">
    <property type="entry name" value="SAM-dependent_MTases_sf"/>
</dbReference>
<organism evidence="2 3">
    <name type="scientific">Kiloniella antarctica</name>
    <dbReference type="NCBI Taxonomy" id="1550907"/>
    <lineage>
        <taxon>Bacteria</taxon>
        <taxon>Pseudomonadati</taxon>
        <taxon>Pseudomonadota</taxon>
        <taxon>Alphaproteobacteria</taxon>
        <taxon>Rhodospirillales</taxon>
        <taxon>Kiloniellaceae</taxon>
        <taxon>Kiloniella</taxon>
    </lineage>
</organism>
<dbReference type="InterPro" id="IPR027625">
    <property type="entry name" value="OvoA_Cterm"/>
</dbReference>
<protein>
    <submittedName>
        <fullName evidence="2">4-mercaptohistidine N1-methyltransferase</fullName>
    </submittedName>
</protein>
<accession>A0ABW5BJY5</accession>
<sequence length="247" mass="28278">MYETDNIVAQYIEFHYGDQYFGVPNFPVTCAKICLGHTAKSIKERALDLGCATGRASFELAKSYNHVDAIDFSTRLIQAPTTLQQKGTQRYAVQDEGELVGYKEINLDDYEGYSEIKDKINFMQGDACNLNAKYTDYDLVFAGNLIDRLYDPQKFISTIKDRIRAGGHLVLTSPYTWLEEFTRRDNWLGGYKSNTGEKHTTIDGLRDALAPEFELVTQPVDVPFVIRETRRKYQHTIAELTVWKKTD</sequence>
<evidence type="ECO:0000313" key="3">
    <source>
        <dbReference type="Proteomes" id="UP001597294"/>
    </source>
</evidence>
<comment type="caution">
    <text evidence="2">The sequence shown here is derived from an EMBL/GenBank/DDBJ whole genome shotgun (WGS) entry which is preliminary data.</text>
</comment>
<dbReference type="InterPro" id="IPR013217">
    <property type="entry name" value="Methyltransf_12"/>
</dbReference>
<dbReference type="Proteomes" id="UP001597294">
    <property type="component" value="Unassembled WGS sequence"/>
</dbReference>
<gene>
    <name evidence="2" type="ORF">ACFSKO_12620</name>
</gene>
<name>A0ABW5BJY5_9PROT</name>
<dbReference type="RefSeq" id="WP_380252071.1">
    <property type="nucleotide sequence ID" value="NZ_JBHUII010000004.1"/>
</dbReference>
<dbReference type="CDD" id="cd02440">
    <property type="entry name" value="AdoMet_MTases"/>
    <property type="match status" value="1"/>
</dbReference>
<dbReference type="EMBL" id="JBHUII010000004">
    <property type="protein sequence ID" value="MFD2206468.1"/>
    <property type="molecule type" value="Genomic_DNA"/>
</dbReference>